<dbReference type="SUPFAM" id="SSF51735">
    <property type="entry name" value="NAD(P)-binding Rossmann-fold domains"/>
    <property type="match status" value="1"/>
</dbReference>
<accession>A0ABQ2EQP9</accession>
<dbReference type="CDD" id="cd08241">
    <property type="entry name" value="QOR1"/>
    <property type="match status" value="1"/>
</dbReference>
<dbReference type="EMBL" id="BMPP01000003">
    <property type="protein sequence ID" value="GGK17539.1"/>
    <property type="molecule type" value="Genomic_DNA"/>
</dbReference>
<dbReference type="Gene3D" id="3.90.180.10">
    <property type="entry name" value="Medium-chain alcohol dehydrogenases, catalytic domain"/>
    <property type="match status" value="1"/>
</dbReference>
<dbReference type="Proteomes" id="UP000647587">
    <property type="component" value="Unassembled WGS sequence"/>
</dbReference>
<organism evidence="2 3">
    <name type="scientific">Deinococcus malanensis</name>
    <dbReference type="NCBI Taxonomy" id="1706855"/>
    <lineage>
        <taxon>Bacteria</taxon>
        <taxon>Thermotogati</taxon>
        <taxon>Deinococcota</taxon>
        <taxon>Deinococci</taxon>
        <taxon>Deinococcales</taxon>
        <taxon>Deinococcaceae</taxon>
        <taxon>Deinococcus</taxon>
    </lineage>
</organism>
<dbReference type="Gene3D" id="3.40.50.720">
    <property type="entry name" value="NAD(P)-binding Rossmann-like Domain"/>
    <property type="match status" value="1"/>
</dbReference>
<evidence type="ECO:0000313" key="3">
    <source>
        <dbReference type="Proteomes" id="UP000647587"/>
    </source>
</evidence>
<name>A0ABQ2EQP9_9DEIO</name>
<dbReference type="PANTHER" id="PTHR43677">
    <property type="entry name" value="SHORT-CHAIN DEHYDROGENASE/REDUCTASE"/>
    <property type="match status" value="1"/>
</dbReference>
<protein>
    <submittedName>
        <fullName evidence="2">NADPH:quinone oxidoreductase</fullName>
    </submittedName>
</protein>
<dbReference type="InterPro" id="IPR011032">
    <property type="entry name" value="GroES-like_sf"/>
</dbReference>
<dbReference type="SUPFAM" id="SSF50129">
    <property type="entry name" value="GroES-like"/>
    <property type="match status" value="1"/>
</dbReference>
<reference evidence="3" key="1">
    <citation type="journal article" date="2019" name="Int. J. Syst. Evol. Microbiol.">
        <title>The Global Catalogue of Microorganisms (GCM) 10K type strain sequencing project: providing services to taxonomists for standard genome sequencing and annotation.</title>
        <authorList>
            <consortium name="The Broad Institute Genomics Platform"/>
            <consortium name="The Broad Institute Genome Sequencing Center for Infectious Disease"/>
            <person name="Wu L."/>
            <person name="Ma J."/>
        </authorList>
    </citation>
    <scope>NUCLEOTIDE SEQUENCE [LARGE SCALE GENOMIC DNA]</scope>
    <source>
        <strain evidence="3">JCM 30331</strain>
    </source>
</reference>
<sequence length="324" mass="33971">MRAVICQNFDQPETLTVQTLPDPQPGPGEVVIAVEAAGVNYPDALMVMGQYQVRPPLPFTPGAEAAGRISAVGEGVTGLQVGQRVAAFTGTGAFASHLKADARAVLPLPDALPLDVAATLPLAYGTSLHALIQRGALQAGETLLVLGAAGGVGLAAVMIGKALGARVIAGVSSPEKGEVARQHGADEVIEYGTEDLRERLKTLTGGHGPDVIFDPVGDRYAEAAFRSIAWGGRYLVIGFAGGEIPRLSLNLPLLKGASIVGVFWGEFARRDPQTNARNLARLSAWIAQGEVHPLVSERYELERTGEALRALLDRRVTGKVVLTP</sequence>
<dbReference type="Pfam" id="PF08240">
    <property type="entry name" value="ADH_N"/>
    <property type="match status" value="1"/>
</dbReference>
<dbReference type="InterPro" id="IPR013149">
    <property type="entry name" value="ADH-like_C"/>
</dbReference>
<gene>
    <name evidence="2" type="ORF">GCM10008955_08830</name>
</gene>
<dbReference type="PANTHER" id="PTHR43677:SF4">
    <property type="entry name" value="QUINONE OXIDOREDUCTASE-LIKE PROTEIN 2"/>
    <property type="match status" value="1"/>
</dbReference>
<dbReference type="InterPro" id="IPR020843">
    <property type="entry name" value="ER"/>
</dbReference>
<evidence type="ECO:0000259" key="1">
    <source>
        <dbReference type="SMART" id="SM00829"/>
    </source>
</evidence>
<dbReference type="Pfam" id="PF00107">
    <property type="entry name" value="ADH_zinc_N"/>
    <property type="match status" value="1"/>
</dbReference>
<dbReference type="InterPro" id="IPR051397">
    <property type="entry name" value="Zn-ADH-like_protein"/>
</dbReference>
<feature type="domain" description="Enoyl reductase (ER)" evidence="1">
    <location>
        <begin position="10"/>
        <end position="322"/>
    </location>
</feature>
<evidence type="ECO:0000313" key="2">
    <source>
        <dbReference type="EMBL" id="GGK17539.1"/>
    </source>
</evidence>
<comment type="caution">
    <text evidence="2">The sequence shown here is derived from an EMBL/GenBank/DDBJ whole genome shotgun (WGS) entry which is preliminary data.</text>
</comment>
<dbReference type="SMART" id="SM00829">
    <property type="entry name" value="PKS_ER"/>
    <property type="match status" value="1"/>
</dbReference>
<dbReference type="InterPro" id="IPR013154">
    <property type="entry name" value="ADH-like_N"/>
</dbReference>
<keyword evidence="3" id="KW-1185">Reference proteome</keyword>
<proteinExistence type="predicted"/>
<dbReference type="InterPro" id="IPR036291">
    <property type="entry name" value="NAD(P)-bd_dom_sf"/>
</dbReference>
<dbReference type="RefSeq" id="WP_189004965.1">
    <property type="nucleotide sequence ID" value="NZ_BMPP01000003.1"/>
</dbReference>